<dbReference type="AlphaFoldDB" id="A0A6A5FWD9"/>
<keyword evidence="2 4" id="KW-0808">Transferase</keyword>
<evidence type="ECO:0000313" key="5">
    <source>
        <dbReference type="EMBL" id="KAF1746771.1"/>
    </source>
</evidence>
<dbReference type="GeneID" id="9809204"/>
<dbReference type="RefSeq" id="XP_003106629.2">
    <property type="nucleotide sequence ID" value="XM_003106581.2"/>
</dbReference>
<dbReference type="SUPFAM" id="SSF56104">
    <property type="entry name" value="SAICAR synthase-like"/>
    <property type="match status" value="1"/>
</dbReference>
<dbReference type="EC" id="2.7.-.-" evidence="4"/>
<keyword evidence="3 4" id="KW-0418">Kinase</keyword>
<dbReference type="GO" id="GO:0046854">
    <property type="term" value="P:phosphatidylinositol phosphate biosynthetic process"/>
    <property type="evidence" value="ECO:0007669"/>
    <property type="project" value="TreeGrafter"/>
</dbReference>
<dbReference type="InterPro" id="IPR038286">
    <property type="entry name" value="IPK_sf"/>
</dbReference>
<dbReference type="Pfam" id="PF03770">
    <property type="entry name" value="IPK"/>
    <property type="match status" value="1"/>
</dbReference>
<gene>
    <name evidence="5" type="ORF">GCK72_023228</name>
</gene>
<protein>
    <recommendedName>
        <fullName evidence="4">Kinase</fullName>
        <ecNumber evidence="4">2.7.-.-</ecNumber>
    </recommendedName>
</protein>
<evidence type="ECO:0000256" key="3">
    <source>
        <dbReference type="ARBA" id="ARBA00022777"/>
    </source>
</evidence>
<evidence type="ECO:0000256" key="1">
    <source>
        <dbReference type="ARBA" id="ARBA00007374"/>
    </source>
</evidence>
<comment type="caution">
    <text evidence="5">The sequence shown here is derived from an EMBL/GenBank/DDBJ whole genome shotgun (WGS) entry which is preliminary data.</text>
</comment>
<comment type="similarity">
    <text evidence="1 4">Belongs to the inositol phosphokinase (IPK) family.</text>
</comment>
<dbReference type="GO" id="GO:0005634">
    <property type="term" value="C:nucleus"/>
    <property type="evidence" value="ECO:0007669"/>
    <property type="project" value="TreeGrafter"/>
</dbReference>
<dbReference type="PANTHER" id="PTHR12400:SF41">
    <property type="entry name" value="KINASE"/>
    <property type="match status" value="1"/>
</dbReference>
<reference evidence="5 6" key="1">
    <citation type="submission" date="2019-12" db="EMBL/GenBank/DDBJ databases">
        <title>Chromosome-level assembly of the Caenorhabditis remanei genome.</title>
        <authorList>
            <person name="Teterina A.A."/>
            <person name="Willis J.H."/>
            <person name="Phillips P.C."/>
        </authorList>
    </citation>
    <scope>NUCLEOTIDE SEQUENCE [LARGE SCALE GENOMIC DNA]</scope>
    <source>
        <strain evidence="5 6">PX506</strain>
        <tissue evidence="5">Whole organism</tissue>
    </source>
</reference>
<dbReference type="Proteomes" id="UP000483820">
    <property type="component" value="Chromosome X"/>
</dbReference>
<dbReference type="EMBL" id="WUAV01000006">
    <property type="protein sequence ID" value="KAF1746771.1"/>
    <property type="molecule type" value="Genomic_DNA"/>
</dbReference>
<sequence>MAYEKVAGRAEIISVHEGHLLKTTTKEEVDSYLRMSESLANVAPRCCYIITNGKLVEMKKCMVCIQNSSKISQLMTSHSNGEFLILKDEGYEMVNPRIMDLKLGTRTHSDYIPKEKKENHIRKCKATTSEKLGLRLSGAAFVGSGDSFATKWDKAFGKSLKSDQFFKAMKNFFDVDERQKTEVLRQLLKIRVVLEDSTSHRFFGSSLLILIDDEGQETVKVKLIDFASMARSETGQQQYDGVDNGAILGVNTLIKFLTK</sequence>
<name>A0A6A5FWD9_CAERE</name>
<dbReference type="PANTHER" id="PTHR12400">
    <property type="entry name" value="INOSITOL POLYPHOSPHATE KINASE"/>
    <property type="match status" value="1"/>
</dbReference>
<dbReference type="GO" id="GO:0000828">
    <property type="term" value="F:inositol hexakisphosphate kinase activity"/>
    <property type="evidence" value="ECO:0007669"/>
    <property type="project" value="TreeGrafter"/>
</dbReference>
<dbReference type="GO" id="GO:0032958">
    <property type="term" value="P:inositol phosphate biosynthetic process"/>
    <property type="evidence" value="ECO:0007669"/>
    <property type="project" value="InterPro"/>
</dbReference>
<dbReference type="Gene3D" id="3.30.470.160">
    <property type="entry name" value="Inositol polyphosphate kinase"/>
    <property type="match status" value="1"/>
</dbReference>
<evidence type="ECO:0000313" key="6">
    <source>
        <dbReference type="Proteomes" id="UP000483820"/>
    </source>
</evidence>
<proteinExistence type="inferred from homology"/>
<dbReference type="KEGG" id="crq:GCK72_023228"/>
<organism evidence="5 6">
    <name type="scientific">Caenorhabditis remanei</name>
    <name type="common">Caenorhabditis vulgaris</name>
    <dbReference type="NCBI Taxonomy" id="31234"/>
    <lineage>
        <taxon>Eukaryota</taxon>
        <taxon>Metazoa</taxon>
        <taxon>Ecdysozoa</taxon>
        <taxon>Nematoda</taxon>
        <taxon>Chromadorea</taxon>
        <taxon>Rhabditida</taxon>
        <taxon>Rhabditina</taxon>
        <taxon>Rhabditomorpha</taxon>
        <taxon>Rhabditoidea</taxon>
        <taxon>Rhabditidae</taxon>
        <taxon>Peloderinae</taxon>
        <taxon>Caenorhabditis</taxon>
    </lineage>
</organism>
<accession>A0A6A5FWD9</accession>
<evidence type="ECO:0000256" key="4">
    <source>
        <dbReference type="RuleBase" id="RU363090"/>
    </source>
</evidence>
<dbReference type="InterPro" id="IPR005522">
    <property type="entry name" value="IPK"/>
</dbReference>
<evidence type="ECO:0000256" key="2">
    <source>
        <dbReference type="ARBA" id="ARBA00022679"/>
    </source>
</evidence>
<dbReference type="CTD" id="9809204"/>
<dbReference type="GO" id="GO:0005737">
    <property type="term" value="C:cytoplasm"/>
    <property type="evidence" value="ECO:0007669"/>
    <property type="project" value="TreeGrafter"/>
</dbReference>